<dbReference type="InterPro" id="IPR036875">
    <property type="entry name" value="Znf_CCHC_sf"/>
</dbReference>
<reference evidence="3 4" key="1">
    <citation type="submission" date="2016-07" db="EMBL/GenBank/DDBJ databases">
        <title>Pervasive Adenine N6-methylation of Active Genes in Fungi.</title>
        <authorList>
            <consortium name="DOE Joint Genome Institute"/>
            <person name="Mondo S.J."/>
            <person name="Dannebaum R.O."/>
            <person name="Kuo R.C."/>
            <person name="Labutti K."/>
            <person name="Haridas S."/>
            <person name="Kuo A."/>
            <person name="Salamov A."/>
            <person name="Ahrendt S.R."/>
            <person name="Lipzen A."/>
            <person name="Sullivan W."/>
            <person name="Andreopoulos W.B."/>
            <person name="Clum A."/>
            <person name="Lindquist E."/>
            <person name="Daum C."/>
            <person name="Ramamoorthy G.K."/>
            <person name="Gryganskyi A."/>
            <person name="Culley D."/>
            <person name="Magnuson J.K."/>
            <person name="James T.Y."/>
            <person name="O'Malley M.A."/>
            <person name="Stajich J.E."/>
            <person name="Spatafora J.W."/>
            <person name="Visel A."/>
            <person name="Grigoriev I.V."/>
        </authorList>
    </citation>
    <scope>NUCLEOTIDE SEQUENCE [LARGE SCALE GENOMIC DNA]</scope>
    <source>
        <strain evidence="3 4">12-1054</strain>
    </source>
</reference>
<dbReference type="OrthoDB" id="8026949at2759"/>
<dbReference type="Pfam" id="PF00098">
    <property type="entry name" value="zf-CCHC"/>
    <property type="match status" value="1"/>
</dbReference>
<dbReference type="GeneID" id="63787811"/>
<dbReference type="SUPFAM" id="SSF57756">
    <property type="entry name" value="Retrovirus zinc finger-like domains"/>
    <property type="match status" value="1"/>
</dbReference>
<dbReference type="RefSeq" id="XP_040725514.1">
    <property type="nucleotide sequence ID" value="XM_040871212.1"/>
</dbReference>
<keyword evidence="1" id="KW-0862">Zinc</keyword>
<evidence type="ECO:0000313" key="4">
    <source>
        <dbReference type="Proteomes" id="UP000193685"/>
    </source>
</evidence>
<comment type="caution">
    <text evidence="3">The sequence shown here is derived from an EMBL/GenBank/DDBJ whole genome shotgun (WGS) entry which is preliminary data.</text>
</comment>
<keyword evidence="4" id="KW-1185">Reference proteome</keyword>
<evidence type="ECO:0000256" key="1">
    <source>
        <dbReference type="PROSITE-ProRule" id="PRU00047"/>
    </source>
</evidence>
<proteinExistence type="predicted"/>
<accession>A0A1Y2FFE0</accession>
<keyword evidence="1" id="KW-0863">Zinc-finger</keyword>
<dbReference type="GO" id="GO:0008270">
    <property type="term" value="F:zinc ion binding"/>
    <property type="evidence" value="ECO:0007669"/>
    <property type="project" value="UniProtKB-KW"/>
</dbReference>
<dbReference type="EMBL" id="MCFI01000009">
    <property type="protein sequence ID" value="ORY82643.1"/>
    <property type="molecule type" value="Genomic_DNA"/>
</dbReference>
<feature type="domain" description="CCHC-type" evidence="2">
    <location>
        <begin position="255"/>
        <end position="270"/>
    </location>
</feature>
<dbReference type="Gene3D" id="4.10.60.10">
    <property type="entry name" value="Zinc finger, CCHC-type"/>
    <property type="match status" value="1"/>
</dbReference>
<dbReference type="PROSITE" id="PS50158">
    <property type="entry name" value="ZF_CCHC"/>
    <property type="match status" value="1"/>
</dbReference>
<sequence length="282" mass="32009">MSGCEQIEDVQGAKSEGILGTNAQVENFFRSLKSHADWHVFERTLKAITRIQEAEWLLDSKLGEKAFMSEHSSPSKKLRPLLRAEMQRRKAISARYLRIWLMSAGPDVNLLILDKANFGEAFEDLACTFGESKKDRTKILKAKLRNWQEADESFQAGRFLGKMKAVLDELESLGCEISDEKMNEYVFGALPPSWDIRTEIVSMSWSALTTLIKDKAGRMLYDKWKQQQRGQAAVLEVSGDCKKSTGKRCVFSGDCYNCGERGHRARECKQLTELVSHMSMHA</sequence>
<organism evidence="3 4">
    <name type="scientific">Protomyces lactucae-debilis</name>
    <dbReference type="NCBI Taxonomy" id="2754530"/>
    <lineage>
        <taxon>Eukaryota</taxon>
        <taxon>Fungi</taxon>
        <taxon>Dikarya</taxon>
        <taxon>Ascomycota</taxon>
        <taxon>Taphrinomycotina</taxon>
        <taxon>Taphrinomycetes</taxon>
        <taxon>Taphrinales</taxon>
        <taxon>Protomycetaceae</taxon>
        <taxon>Protomyces</taxon>
    </lineage>
</organism>
<dbReference type="SMART" id="SM00343">
    <property type="entry name" value="ZnF_C2HC"/>
    <property type="match status" value="1"/>
</dbReference>
<evidence type="ECO:0000259" key="2">
    <source>
        <dbReference type="PROSITE" id="PS50158"/>
    </source>
</evidence>
<evidence type="ECO:0000313" key="3">
    <source>
        <dbReference type="EMBL" id="ORY82643.1"/>
    </source>
</evidence>
<gene>
    <name evidence="3" type="ORF">BCR37DRAFT_392845</name>
</gene>
<dbReference type="InterPro" id="IPR001878">
    <property type="entry name" value="Znf_CCHC"/>
</dbReference>
<name>A0A1Y2FFE0_PROLT</name>
<dbReference type="AlphaFoldDB" id="A0A1Y2FFE0"/>
<dbReference type="GO" id="GO:0003676">
    <property type="term" value="F:nucleic acid binding"/>
    <property type="evidence" value="ECO:0007669"/>
    <property type="project" value="InterPro"/>
</dbReference>
<keyword evidence="1" id="KW-0479">Metal-binding</keyword>
<dbReference type="Proteomes" id="UP000193685">
    <property type="component" value="Unassembled WGS sequence"/>
</dbReference>
<protein>
    <recommendedName>
        <fullName evidence="2">CCHC-type domain-containing protein</fullName>
    </recommendedName>
</protein>